<keyword evidence="3" id="KW-1185">Reference proteome</keyword>
<gene>
    <name evidence="2" type="ORF">BJ554DRAFT_6261</name>
</gene>
<dbReference type="Pfam" id="PF03134">
    <property type="entry name" value="TB2_DP1_HVA22"/>
    <property type="match status" value="1"/>
</dbReference>
<dbReference type="AlphaFoldDB" id="A0A8H8DK50"/>
<reference evidence="2 3" key="1">
    <citation type="journal article" name="Sci. Rep.">
        <title>Genome-scale phylogenetic analyses confirm Olpidium as the closest living zoosporic fungus to the non-flagellated, terrestrial fungi.</title>
        <authorList>
            <person name="Chang Y."/>
            <person name="Rochon D."/>
            <person name="Sekimoto S."/>
            <person name="Wang Y."/>
            <person name="Chovatia M."/>
            <person name="Sandor L."/>
            <person name="Salamov A."/>
            <person name="Grigoriev I.V."/>
            <person name="Stajich J.E."/>
            <person name="Spatafora J.W."/>
        </authorList>
    </citation>
    <scope>NUCLEOTIDE SEQUENCE [LARGE SCALE GENOMIC DNA]</scope>
    <source>
        <strain evidence="2">S191</strain>
    </source>
</reference>
<dbReference type="InterPro" id="IPR004345">
    <property type="entry name" value="TB2_DP1_HVA22"/>
</dbReference>
<dbReference type="EMBL" id="JAEFCI010003500">
    <property type="protein sequence ID" value="KAG5461529.1"/>
    <property type="molecule type" value="Genomic_DNA"/>
</dbReference>
<feature type="compositionally biased region" description="Basic residues" evidence="1">
    <location>
        <begin position="56"/>
        <end position="71"/>
    </location>
</feature>
<accession>A0A8H8DK50</accession>
<organism evidence="2 3">
    <name type="scientific">Olpidium bornovanus</name>
    <dbReference type="NCBI Taxonomy" id="278681"/>
    <lineage>
        <taxon>Eukaryota</taxon>
        <taxon>Fungi</taxon>
        <taxon>Fungi incertae sedis</taxon>
        <taxon>Olpidiomycota</taxon>
        <taxon>Olpidiomycotina</taxon>
        <taxon>Olpidiomycetes</taxon>
        <taxon>Olpidiales</taxon>
        <taxon>Olpidiaceae</taxon>
        <taxon>Olpidium</taxon>
    </lineage>
</organism>
<evidence type="ECO:0000313" key="3">
    <source>
        <dbReference type="Proteomes" id="UP000673691"/>
    </source>
</evidence>
<evidence type="ECO:0000313" key="2">
    <source>
        <dbReference type="EMBL" id="KAG5461529.1"/>
    </source>
</evidence>
<comment type="caution">
    <text evidence="2">The sequence shown here is derived from an EMBL/GenBank/DDBJ whole genome shotgun (WGS) entry which is preliminary data.</text>
</comment>
<evidence type="ECO:0000256" key="1">
    <source>
        <dbReference type="SAM" id="MobiDB-lite"/>
    </source>
</evidence>
<feature type="region of interest" description="Disordered" evidence="1">
    <location>
        <begin position="53"/>
        <end position="79"/>
    </location>
</feature>
<name>A0A8H8DK50_9FUNG</name>
<dbReference type="Proteomes" id="UP000673691">
    <property type="component" value="Unassembled WGS sequence"/>
</dbReference>
<proteinExistence type="predicted"/>
<protein>
    <submittedName>
        <fullName evidence="2">Uncharacterized protein</fullName>
    </submittedName>
</protein>
<feature type="non-terminal residue" evidence="2">
    <location>
        <position position="1"/>
    </location>
</feature>
<sequence length="229" mass="25325">LPTGCTTKFKREFAAGFAKKSKAGLITWSTAGFEAGFATGSSVLAQIELKELPSHRLPHPKREERKKKKKARTDTSENSCDVPQLRARRCPLLMASRSSCPVREGISRPQNLCSSRGRFSVRDPAVLQRCGTFFDQHAGVDLPCLGDFPDPRNCDEGGRHAVADILKAAFLMWLYLPQTAGAHYVYTTFLRPYLRSQSTFLDSTAAKAREKVSSMSQAALKELDAAQKE</sequence>
<dbReference type="OrthoDB" id="10009287at2759"/>